<dbReference type="Proteomes" id="UP000011529">
    <property type="component" value="Unassembled WGS sequence"/>
</dbReference>
<dbReference type="EMBL" id="ANMO01000084">
    <property type="protein sequence ID" value="EMB17852.1"/>
    <property type="molecule type" value="Genomic_DNA"/>
</dbReference>
<protein>
    <submittedName>
        <fullName evidence="1">Putative secreted protein</fullName>
    </submittedName>
</protein>
<comment type="caution">
    <text evidence="1">The sequence shown here is derived from an EMBL/GenBank/DDBJ whole genome shotgun (WGS) entry which is preliminary data.</text>
</comment>
<sequence>MNMNRLLLSFVFLLTAIPSTTYAHKVWLLPSQTVFSGPEPWLTVDAAVSNDLFYFNHFPLGLDNLVITAPDGTHVDAENKAKGKYRSVFDLPLTQRGTYRVAVVNDGAFASWEENGKRRRWRGSAAAIESEIPADATNLRITESFGRVETFVTNGAPSLDALQPVGKGIELIPVTHPNDLYSGETATFRFLVNGQPQKDMEIVVIQGGTRYRSSQEEINVTTNEEGEFQVTWDEPGMYWIETSHQDDETKIKNAVGRRMSYAGTFEVLPQ</sequence>
<dbReference type="Pfam" id="PF10670">
    <property type="entry name" value="DUF4198"/>
    <property type="match status" value="1"/>
</dbReference>
<gene>
    <name evidence="1" type="ORF">RE6C_01406</name>
</gene>
<reference evidence="1" key="1">
    <citation type="submission" date="2012-11" db="EMBL/GenBank/DDBJ databases">
        <title>Permanent draft genomes of Rhodopirellula europaea strain SH398 and 6C.</title>
        <authorList>
            <person name="Richter M."/>
            <person name="Richter-Heitmann T."/>
            <person name="Frank C."/>
            <person name="Harder J."/>
            <person name="Glockner F.O."/>
        </authorList>
    </citation>
    <scope>NUCLEOTIDE SEQUENCE</scope>
    <source>
        <strain evidence="1">6C</strain>
    </source>
</reference>
<evidence type="ECO:0000313" key="1">
    <source>
        <dbReference type="EMBL" id="EMB17852.1"/>
    </source>
</evidence>
<accession>M2AYS3</accession>
<dbReference type="InterPro" id="IPR019613">
    <property type="entry name" value="DUF4198"/>
</dbReference>
<dbReference type="AlphaFoldDB" id="M2AYS3"/>
<reference evidence="1" key="2">
    <citation type="journal article" date="2013" name="Mar. Genomics">
        <title>Expression of sulfatases in Rhodopirellula baltica and the diversity of sulfatases in the genus Rhodopirellula.</title>
        <authorList>
            <person name="Wegner C.E."/>
            <person name="Richter-Heitmann T."/>
            <person name="Klindworth A."/>
            <person name="Klockow C."/>
            <person name="Richter M."/>
            <person name="Achstetter T."/>
            <person name="Glockner F.O."/>
            <person name="Harder J."/>
        </authorList>
    </citation>
    <scope>NUCLEOTIDE SEQUENCE [LARGE SCALE GENOMIC DNA]</scope>
    <source>
        <strain evidence="1">6C</strain>
    </source>
</reference>
<dbReference type="PATRIC" id="fig|1263867.3.peg.1487"/>
<keyword evidence="2" id="KW-1185">Reference proteome</keyword>
<evidence type="ECO:0000313" key="2">
    <source>
        <dbReference type="Proteomes" id="UP000011529"/>
    </source>
</evidence>
<organism evidence="1 2">
    <name type="scientific">Rhodopirellula europaea 6C</name>
    <dbReference type="NCBI Taxonomy" id="1263867"/>
    <lineage>
        <taxon>Bacteria</taxon>
        <taxon>Pseudomonadati</taxon>
        <taxon>Planctomycetota</taxon>
        <taxon>Planctomycetia</taxon>
        <taxon>Pirellulales</taxon>
        <taxon>Pirellulaceae</taxon>
        <taxon>Rhodopirellula</taxon>
    </lineage>
</organism>
<name>M2AYS3_9BACT</name>
<proteinExistence type="predicted"/>